<feature type="non-terminal residue" evidence="1">
    <location>
        <position position="1"/>
    </location>
</feature>
<proteinExistence type="predicted"/>
<protein>
    <submittedName>
        <fullName evidence="1">Uncharacterized protein</fullName>
    </submittedName>
</protein>
<accession>A0A8S2FT90</accession>
<name>A0A8S2FT90_9BILA</name>
<gene>
    <name evidence="1" type="ORF">OVA965_LOCUS39577</name>
    <name evidence="2" type="ORF">TMI583_LOCUS40895</name>
</gene>
<dbReference type="Proteomes" id="UP000677228">
    <property type="component" value="Unassembled WGS sequence"/>
</dbReference>
<evidence type="ECO:0000313" key="3">
    <source>
        <dbReference type="Proteomes" id="UP000677228"/>
    </source>
</evidence>
<dbReference type="InterPro" id="IPR051320">
    <property type="entry name" value="Viral_Replic_Matur_Polypro"/>
</dbReference>
<dbReference type="SUPFAM" id="SSF56672">
    <property type="entry name" value="DNA/RNA polymerases"/>
    <property type="match status" value="1"/>
</dbReference>
<dbReference type="EMBL" id="CAJOBA010063752">
    <property type="protein sequence ID" value="CAF4347359.1"/>
    <property type="molecule type" value="Genomic_DNA"/>
</dbReference>
<organism evidence="1 3">
    <name type="scientific">Didymodactylos carnosus</name>
    <dbReference type="NCBI Taxonomy" id="1234261"/>
    <lineage>
        <taxon>Eukaryota</taxon>
        <taxon>Metazoa</taxon>
        <taxon>Spiralia</taxon>
        <taxon>Gnathifera</taxon>
        <taxon>Rotifera</taxon>
        <taxon>Eurotatoria</taxon>
        <taxon>Bdelloidea</taxon>
        <taxon>Philodinida</taxon>
        <taxon>Philodinidae</taxon>
        <taxon>Didymodactylos</taxon>
    </lineage>
</organism>
<comment type="caution">
    <text evidence="1">The sequence shown here is derived from an EMBL/GenBank/DDBJ whole genome shotgun (WGS) entry which is preliminary data.</text>
</comment>
<evidence type="ECO:0000313" key="2">
    <source>
        <dbReference type="EMBL" id="CAF4347359.1"/>
    </source>
</evidence>
<dbReference type="PANTHER" id="PTHR33064">
    <property type="entry name" value="POL PROTEIN"/>
    <property type="match status" value="1"/>
</dbReference>
<reference evidence="1" key="1">
    <citation type="submission" date="2021-02" db="EMBL/GenBank/DDBJ databases">
        <authorList>
            <person name="Nowell W R."/>
        </authorList>
    </citation>
    <scope>NUCLEOTIDE SEQUENCE</scope>
</reference>
<dbReference type="InterPro" id="IPR043128">
    <property type="entry name" value="Rev_trsase/Diguanyl_cyclase"/>
</dbReference>
<dbReference type="PANTHER" id="PTHR33064:SF37">
    <property type="entry name" value="RIBONUCLEASE H"/>
    <property type="match status" value="1"/>
</dbReference>
<evidence type="ECO:0000313" key="1">
    <source>
        <dbReference type="EMBL" id="CAF1556483.1"/>
    </source>
</evidence>
<dbReference type="InterPro" id="IPR043502">
    <property type="entry name" value="DNA/RNA_pol_sf"/>
</dbReference>
<dbReference type="Proteomes" id="UP000682733">
    <property type="component" value="Unassembled WGS sequence"/>
</dbReference>
<dbReference type="Gene3D" id="3.30.70.270">
    <property type="match status" value="1"/>
</dbReference>
<dbReference type="AlphaFoldDB" id="A0A8S2FT90"/>
<sequence length="65" mass="7604">EKVQAVKELPIPKTAKQAVSFVKAAEYYRRFISRSSEIAPPLHKFSSYGKYDKFKWGFEEEEAFN</sequence>
<dbReference type="EMBL" id="CAJNOK010041215">
    <property type="protein sequence ID" value="CAF1556483.1"/>
    <property type="molecule type" value="Genomic_DNA"/>
</dbReference>